<dbReference type="InterPro" id="IPR052523">
    <property type="entry name" value="Trichothecene_AcTrans"/>
</dbReference>
<comment type="caution">
    <text evidence="2">The sequence shown here is derived from an EMBL/GenBank/DDBJ whole genome shotgun (WGS) entry which is preliminary data.</text>
</comment>
<feature type="domain" description="N-acetyltransferase" evidence="1">
    <location>
        <begin position="7"/>
        <end position="222"/>
    </location>
</feature>
<proteinExistence type="predicted"/>
<dbReference type="Gene3D" id="3.40.630.30">
    <property type="match status" value="1"/>
</dbReference>
<dbReference type="AlphaFoldDB" id="A0AA38RFI2"/>
<dbReference type="Proteomes" id="UP001174694">
    <property type="component" value="Unassembled WGS sequence"/>
</dbReference>
<name>A0AA38RFI2_9PEZI</name>
<evidence type="ECO:0000313" key="3">
    <source>
        <dbReference type="Proteomes" id="UP001174694"/>
    </source>
</evidence>
<dbReference type="GO" id="GO:0016747">
    <property type="term" value="F:acyltransferase activity, transferring groups other than amino-acyl groups"/>
    <property type="evidence" value="ECO:0007669"/>
    <property type="project" value="InterPro"/>
</dbReference>
<dbReference type="Pfam" id="PF13508">
    <property type="entry name" value="Acetyltransf_7"/>
    <property type="match status" value="1"/>
</dbReference>
<dbReference type="SUPFAM" id="SSF55729">
    <property type="entry name" value="Acyl-CoA N-acyltransferases (Nat)"/>
    <property type="match status" value="1"/>
</dbReference>
<keyword evidence="3" id="KW-1185">Reference proteome</keyword>
<organism evidence="2 3">
    <name type="scientific">Pleurostoma richardsiae</name>
    <dbReference type="NCBI Taxonomy" id="41990"/>
    <lineage>
        <taxon>Eukaryota</taxon>
        <taxon>Fungi</taxon>
        <taxon>Dikarya</taxon>
        <taxon>Ascomycota</taxon>
        <taxon>Pezizomycotina</taxon>
        <taxon>Sordariomycetes</taxon>
        <taxon>Sordariomycetidae</taxon>
        <taxon>Calosphaeriales</taxon>
        <taxon>Pleurostomataceae</taxon>
        <taxon>Pleurostoma</taxon>
    </lineage>
</organism>
<reference evidence="2" key="1">
    <citation type="submission" date="2022-07" db="EMBL/GenBank/DDBJ databases">
        <title>Fungi with potential for degradation of polypropylene.</title>
        <authorList>
            <person name="Gostincar C."/>
        </authorList>
    </citation>
    <scope>NUCLEOTIDE SEQUENCE</scope>
    <source>
        <strain evidence="2">EXF-13308</strain>
    </source>
</reference>
<dbReference type="InterPro" id="IPR000182">
    <property type="entry name" value="GNAT_dom"/>
</dbReference>
<dbReference type="PANTHER" id="PTHR42791:SF16">
    <property type="entry name" value="N-ACETYLTRANSFERASE DOMAIN-CONTAINING PROTEIN"/>
    <property type="match status" value="1"/>
</dbReference>
<gene>
    <name evidence="2" type="ORF">NKR23_g5942</name>
</gene>
<dbReference type="PROSITE" id="PS51186">
    <property type="entry name" value="GNAT"/>
    <property type="match status" value="1"/>
</dbReference>
<dbReference type="InterPro" id="IPR016181">
    <property type="entry name" value="Acyl_CoA_acyltransferase"/>
</dbReference>
<accession>A0AA38RFI2</accession>
<sequence length="223" mass="26380">MLWHLPSVIRLYVTVFFREQLMDILHPLRRQYPSDFDRFVRDMLIERWWTLAFEQYLEVLVVEDGTVVGFAWWRRSWPDDESRRKSEGWFTLRRWASLFVLAYLRFLVWLWPYRSAEPKMGNAVKEIFAGLQPLFASPPSRKKAWNLLTLAVDPRFQKQGLGTQLVEEGLRRVDKAGVSAWLLSMHGLEPWYGSFGFVEKGRANIGDFAKWEGGAVMFRENED</sequence>
<dbReference type="EMBL" id="JANBVO010000016">
    <property type="protein sequence ID" value="KAJ9144546.1"/>
    <property type="molecule type" value="Genomic_DNA"/>
</dbReference>
<dbReference type="PANTHER" id="PTHR42791">
    <property type="entry name" value="GNAT FAMILY ACETYLTRANSFERASE"/>
    <property type="match status" value="1"/>
</dbReference>
<evidence type="ECO:0000313" key="2">
    <source>
        <dbReference type="EMBL" id="KAJ9144546.1"/>
    </source>
</evidence>
<dbReference type="CDD" id="cd04301">
    <property type="entry name" value="NAT_SF"/>
    <property type="match status" value="1"/>
</dbReference>
<protein>
    <recommendedName>
        <fullName evidence="1">N-acetyltransferase domain-containing protein</fullName>
    </recommendedName>
</protein>
<evidence type="ECO:0000259" key="1">
    <source>
        <dbReference type="PROSITE" id="PS51186"/>
    </source>
</evidence>